<feature type="region of interest" description="Disordered" evidence="4">
    <location>
        <begin position="363"/>
        <end position="403"/>
    </location>
</feature>
<dbReference type="PANTHER" id="PTHR40088:SF2">
    <property type="entry name" value="SECRETED SUGAR HYDROLASE"/>
    <property type="match status" value="1"/>
</dbReference>
<dbReference type="PANTHER" id="PTHR40088">
    <property type="entry name" value="PECTATE LYASE (EUROFUNG)"/>
    <property type="match status" value="1"/>
</dbReference>
<dbReference type="InterPro" id="IPR012334">
    <property type="entry name" value="Pectin_lyas_fold"/>
</dbReference>
<dbReference type="EMBL" id="JAEVHL010000034">
    <property type="protein sequence ID" value="MBM0275800.1"/>
    <property type="molecule type" value="Genomic_DNA"/>
</dbReference>
<evidence type="ECO:0000313" key="6">
    <source>
        <dbReference type="EMBL" id="MBM0275800.1"/>
    </source>
</evidence>
<organism evidence="6 7">
    <name type="scientific">Micromonospora tarensis</name>
    <dbReference type="NCBI Taxonomy" id="2806100"/>
    <lineage>
        <taxon>Bacteria</taxon>
        <taxon>Bacillati</taxon>
        <taxon>Actinomycetota</taxon>
        <taxon>Actinomycetes</taxon>
        <taxon>Micromonosporales</taxon>
        <taxon>Micromonosporaceae</taxon>
        <taxon>Micromonospora</taxon>
    </lineage>
</organism>
<dbReference type="InterPro" id="IPR052052">
    <property type="entry name" value="Polysaccharide_Lyase_9"/>
</dbReference>
<evidence type="ECO:0008006" key="8">
    <source>
        <dbReference type="Google" id="ProtNLM"/>
    </source>
</evidence>
<accession>A0ABS1YEF9</accession>
<comment type="subcellular location">
    <subcellularLocation>
        <location evidence="1">Secreted</location>
    </subcellularLocation>
</comment>
<keyword evidence="2" id="KW-0964">Secreted</keyword>
<proteinExistence type="predicted"/>
<feature type="compositionally biased region" description="Basic and acidic residues" evidence="4">
    <location>
        <begin position="378"/>
        <end position="387"/>
    </location>
</feature>
<dbReference type="SUPFAM" id="SSF51126">
    <property type="entry name" value="Pectin lyase-like"/>
    <property type="match status" value="1"/>
</dbReference>
<dbReference type="InterPro" id="IPR011050">
    <property type="entry name" value="Pectin_lyase_fold/virulence"/>
</dbReference>
<comment type="caution">
    <text evidence="6">The sequence shown here is derived from an EMBL/GenBank/DDBJ whole genome shotgun (WGS) entry which is preliminary data.</text>
</comment>
<name>A0ABS1YEF9_9ACTN</name>
<evidence type="ECO:0000313" key="7">
    <source>
        <dbReference type="Proteomes" id="UP000622245"/>
    </source>
</evidence>
<gene>
    <name evidence="6" type="ORF">JM949_10320</name>
</gene>
<feature type="signal peptide" evidence="5">
    <location>
        <begin position="1"/>
        <end position="27"/>
    </location>
</feature>
<feature type="chain" id="PRO_5046464676" description="Right handed beta helix region" evidence="5">
    <location>
        <begin position="28"/>
        <end position="875"/>
    </location>
</feature>
<protein>
    <recommendedName>
        <fullName evidence="8">Right handed beta helix region</fullName>
    </recommendedName>
</protein>
<sequence>MNQSVLARFALVPLTVGVGLVVPAASAAAAAPLPAAAPASAAAAVTEWYVDSANCHNDGDGSAASPFCAVSQAAEVVRPGQTVLVRPGEYRESVVISSSGTVDAPVTFRALNGPGRSATVVKVGKRRGANGNESAFTVRGVHDVVLDGFLAAGDGTAEAVLVDGSSRITLDRLVASDYDAPAAVRITGGSESVTVSRGSFTPGGGLLVDAGVRGALVTANTFTQSGITVRDAPGTKIVGNTLETDCTVGVAVAGTSPGTSIRNNILETSTGALNDGVACEVPSEATAIAVSAGSVPQTVADYNLIEPASGGPLYRWGGTEYDSLPAFVAATGHGTHDIAATPWLVSTDAYDRPYYEIARNSPAVDSADAAAEGVSRTDLLDNPHTDDPATPNTGTGSGYHDRGAVEAQGPVTINERPIRRKVGGTPLDVTAELSVTTAWPTDGPLGKVSRSWSDEANRRVLPVGSEEHRFRRAGRVCEAHQVSLNDFRKVRQGPVTTCTVLGAAYTPLPPRRVLDTRAGIGRTGTLPIPAKMAVTLSFSALNGVPEQDVSAVVLNVTATQPTAAGFLQVYPEGGPAGVSSVNFVAGETVPNLVTVPVLNSNSVVIVNNSGGTAHVVADLQGYYSASGSAFRSVAPTRVLDTRAAGSSAFAPNTGRTLDLAGRIPAAATAVVLNVTATEPTTSGVLTVHPYGTAVPTASNLNFVAGQTIPNLVLVPVVNGKVAIQNVSSGRTHVVADLSGWFGAGATDVFVPFGPRRILDTRGAAGEGWPQGPVSSSGVPVPYFDSLSSDNTVPKPTAVVANLTVTAPTKAGVLTAYPNGSVQPTASNVNFVAGETASNHAIVGVGADENIVLFNNSSGSTHLIVDQAGYFINGAS</sequence>
<evidence type="ECO:0000256" key="5">
    <source>
        <dbReference type="SAM" id="SignalP"/>
    </source>
</evidence>
<dbReference type="RefSeq" id="WP_203148187.1">
    <property type="nucleotide sequence ID" value="NZ_JAEVHL010000034.1"/>
</dbReference>
<reference evidence="6 7" key="1">
    <citation type="submission" date="2021-01" db="EMBL/GenBank/DDBJ databases">
        <title>Draft genome sequence of Micromonospora sp. strain STR1s_6.</title>
        <authorList>
            <person name="Karlyshev A."/>
            <person name="Jawad R."/>
        </authorList>
    </citation>
    <scope>NUCLEOTIDE SEQUENCE [LARGE SCALE GENOMIC DNA]</scope>
    <source>
        <strain evidence="6 7">STR1S-6</strain>
    </source>
</reference>
<dbReference type="Gene3D" id="2.160.20.10">
    <property type="entry name" value="Single-stranded right-handed beta-helix, Pectin lyase-like"/>
    <property type="match status" value="1"/>
</dbReference>
<dbReference type="Proteomes" id="UP000622245">
    <property type="component" value="Unassembled WGS sequence"/>
</dbReference>
<evidence type="ECO:0000256" key="1">
    <source>
        <dbReference type="ARBA" id="ARBA00004613"/>
    </source>
</evidence>
<evidence type="ECO:0000256" key="3">
    <source>
        <dbReference type="ARBA" id="ARBA00022729"/>
    </source>
</evidence>
<evidence type="ECO:0000256" key="4">
    <source>
        <dbReference type="SAM" id="MobiDB-lite"/>
    </source>
</evidence>
<keyword evidence="7" id="KW-1185">Reference proteome</keyword>
<evidence type="ECO:0000256" key="2">
    <source>
        <dbReference type="ARBA" id="ARBA00022525"/>
    </source>
</evidence>
<keyword evidence="3 5" id="KW-0732">Signal</keyword>